<evidence type="ECO:0000313" key="1">
    <source>
        <dbReference type="EMBL" id="KGT72981.1"/>
    </source>
</evidence>
<evidence type="ECO:0008006" key="3">
    <source>
        <dbReference type="Google" id="ProtNLM"/>
    </source>
</evidence>
<dbReference type="InterPro" id="IPR027266">
    <property type="entry name" value="TrmE/GcvT-like"/>
</dbReference>
<dbReference type="Pfam" id="PF04268">
    <property type="entry name" value="SoxG"/>
    <property type="match status" value="1"/>
</dbReference>
<comment type="caution">
    <text evidence="1">The sequence shown here is derived from an EMBL/GenBank/DDBJ whole genome shotgun (WGS) entry which is preliminary data.</text>
</comment>
<proteinExistence type="predicted"/>
<accession>A0A0A3XIM5</accession>
<sequence>MVDKATSIWRLRCAWAGIVEAGQIGAGGKPSVIATTLEDMGFATLVTPSGSADLGRATKQMIGLDLPQKGAIAQSHTHALAWAGAAQWLLIGRQRAGFTNLLQEFSNHAAVSDQSHGRAAMRISGERVRQVLAKGSMVDLHPSVFPVGATALTIFAHINVQLWRADDGPDGPVFEILVPRSMATSFWSWFTSSAGEFGCQVLGPIDTS</sequence>
<organism evidence="1 2">
    <name type="scientific">Bradyrhizobium japonicum</name>
    <dbReference type="NCBI Taxonomy" id="375"/>
    <lineage>
        <taxon>Bacteria</taxon>
        <taxon>Pseudomonadati</taxon>
        <taxon>Pseudomonadota</taxon>
        <taxon>Alphaproteobacteria</taxon>
        <taxon>Hyphomicrobiales</taxon>
        <taxon>Nitrobacteraceae</taxon>
        <taxon>Bradyrhizobium</taxon>
    </lineage>
</organism>
<dbReference type="SUPFAM" id="SSF103025">
    <property type="entry name" value="Folate-binding domain"/>
    <property type="match status" value="1"/>
</dbReference>
<evidence type="ECO:0000313" key="2">
    <source>
        <dbReference type="Proteomes" id="UP000030377"/>
    </source>
</evidence>
<dbReference type="RefSeq" id="WP_041960933.1">
    <property type="nucleotide sequence ID" value="NZ_JRPN01000083.1"/>
</dbReference>
<dbReference type="Proteomes" id="UP000030377">
    <property type="component" value="Unassembled WGS sequence"/>
</dbReference>
<reference evidence="1 2" key="1">
    <citation type="submission" date="2014-09" db="EMBL/GenBank/DDBJ databases">
        <title>Draft genome of Bradyrhizobium japonicum Is-34.</title>
        <authorList>
            <person name="Tsurumaru H."/>
            <person name="Yamakawa T."/>
            <person name="Hashimoto S."/>
            <person name="Okizaki K."/>
            <person name="Kanesaki Y."/>
            <person name="Yoshikawa H."/>
            <person name="Yajima S."/>
        </authorList>
    </citation>
    <scope>NUCLEOTIDE SEQUENCE [LARGE SCALE GENOMIC DNA]</scope>
    <source>
        <strain evidence="1 2">Is-34</strain>
    </source>
</reference>
<dbReference type="Gene3D" id="3.30.1360.120">
    <property type="entry name" value="Probable tRNA modification gtpase trme, domain 1"/>
    <property type="match status" value="1"/>
</dbReference>
<protein>
    <recommendedName>
        <fullName evidence="3">Sarcosine oxidase subunit gamma</fullName>
    </recommendedName>
</protein>
<dbReference type="AlphaFoldDB" id="A0A0A3XIM5"/>
<gene>
    <name evidence="1" type="ORF">MA20_47115</name>
</gene>
<name>A0A0A3XIM5_BRAJP</name>
<dbReference type="Gene3D" id="3.30.70.1520">
    <property type="entry name" value="Heterotetrameric sarcosine oxidase"/>
    <property type="match status" value="1"/>
</dbReference>
<dbReference type="EMBL" id="JRPN01000083">
    <property type="protein sequence ID" value="KGT72981.1"/>
    <property type="molecule type" value="Genomic_DNA"/>
</dbReference>
<dbReference type="InterPro" id="IPR007375">
    <property type="entry name" value="SoxG"/>
</dbReference>